<sequence>MQGGAAAGGVMGQAGGQAMAEQAAQMMQQ</sequence>
<feature type="compositionally biased region" description="Low complexity" evidence="1">
    <location>
        <begin position="16"/>
        <end position="29"/>
    </location>
</feature>
<evidence type="ECO:0000313" key="3">
    <source>
        <dbReference type="EMBL" id="CAI9888953.1"/>
    </source>
</evidence>
<evidence type="ECO:0000313" key="2">
    <source>
        <dbReference type="EMBL" id="CAH6421935.1"/>
    </source>
</evidence>
<name>A0A9P0VDF3_9CAUD</name>
<dbReference type="Proteomes" id="UP001154314">
    <property type="component" value="Chromosome"/>
</dbReference>
<feature type="compositionally biased region" description="Gly residues" evidence="1">
    <location>
        <begin position="1"/>
        <end position="15"/>
    </location>
</feature>
<evidence type="ECO:0000256" key="1">
    <source>
        <dbReference type="SAM" id="MobiDB-lite"/>
    </source>
</evidence>
<proteinExistence type="predicted"/>
<dbReference type="EMBL" id="OW991346">
    <property type="protein sequence ID" value="CAI9888953.1"/>
    <property type="molecule type" value="Genomic_DNA"/>
</dbReference>
<evidence type="ECO:0000313" key="4">
    <source>
        <dbReference type="Proteomes" id="UP001154314"/>
    </source>
</evidence>
<protein>
    <submittedName>
        <fullName evidence="3">Head to tail joining protein</fullName>
    </submittedName>
</protein>
<reference evidence="2" key="1">
    <citation type="submission" date="2023-04" db="EMBL/GenBank/DDBJ databases">
        <authorList>
            <person name="Kelly A."/>
        </authorList>
    </citation>
    <scope>NUCLEOTIDE SEQUENCE</scope>
</reference>
<dbReference type="EMBL" id="OW991346">
    <property type="protein sequence ID" value="CAH6421935.1"/>
    <property type="molecule type" value="Genomic_DNA"/>
</dbReference>
<organism evidence="2 4">
    <name type="scientific">Escherichia phage vB_Eco_Bam</name>
    <dbReference type="NCBI Taxonomy" id="2898833"/>
    <lineage>
        <taxon>Viruses</taxon>
        <taxon>Duplodnaviria</taxon>
        <taxon>Heunggongvirae</taxon>
        <taxon>Uroviricota</taxon>
        <taxon>Caudoviricetes</taxon>
        <taxon>Autographivirales</taxon>
        <taxon>Autotranscriptaviridae</taxon>
        <taxon>Studiervirinae</taxon>
        <taxon>Bamvirus</taxon>
        <taxon>Bamvirus bam</taxon>
    </lineage>
</organism>
<keyword evidence="4" id="KW-1185">Reference proteome</keyword>
<accession>A0A9P0VDF3</accession>
<gene>
    <name evidence="2" type="ORF">BAMTRB_001</name>
    <name evidence="3" type="ORF">BAMTRB_030</name>
</gene>
<feature type="region of interest" description="Disordered" evidence="1">
    <location>
        <begin position="1"/>
        <end position="29"/>
    </location>
</feature>